<dbReference type="Proteomes" id="UP001201262">
    <property type="component" value="Unassembled WGS sequence"/>
</dbReference>
<feature type="chain" id="PRO_5042272477" evidence="1">
    <location>
        <begin position="18"/>
        <end position="226"/>
    </location>
</feature>
<accession>A0AAD4KE11</accession>
<evidence type="ECO:0000313" key="2">
    <source>
        <dbReference type="EMBL" id="KAH8689614.1"/>
    </source>
</evidence>
<gene>
    <name evidence="2" type="ORF">BGW36DRAFT_401942</name>
</gene>
<evidence type="ECO:0000256" key="1">
    <source>
        <dbReference type="SAM" id="SignalP"/>
    </source>
</evidence>
<feature type="signal peptide" evidence="1">
    <location>
        <begin position="1"/>
        <end position="17"/>
    </location>
</feature>
<evidence type="ECO:0000313" key="3">
    <source>
        <dbReference type="Proteomes" id="UP001201262"/>
    </source>
</evidence>
<reference evidence="2" key="1">
    <citation type="submission" date="2021-12" db="EMBL/GenBank/DDBJ databases">
        <title>Convergent genome expansion in fungi linked to evolution of root-endophyte symbiosis.</title>
        <authorList>
            <consortium name="DOE Joint Genome Institute"/>
            <person name="Ke Y.-H."/>
            <person name="Bonito G."/>
            <person name="Liao H.-L."/>
            <person name="Looney B."/>
            <person name="Rojas-Flechas A."/>
            <person name="Nash J."/>
            <person name="Hameed K."/>
            <person name="Schadt C."/>
            <person name="Martin F."/>
            <person name="Crous P.W."/>
            <person name="Miettinen O."/>
            <person name="Magnuson J.K."/>
            <person name="Labbe J."/>
            <person name="Jacobson D."/>
            <person name="Doktycz M.J."/>
            <person name="Veneault-Fourrey C."/>
            <person name="Kuo A."/>
            <person name="Mondo S."/>
            <person name="Calhoun S."/>
            <person name="Riley R."/>
            <person name="Ohm R."/>
            <person name="LaButti K."/>
            <person name="Andreopoulos B."/>
            <person name="Pangilinan J."/>
            <person name="Nolan M."/>
            <person name="Tritt A."/>
            <person name="Clum A."/>
            <person name="Lipzen A."/>
            <person name="Daum C."/>
            <person name="Barry K."/>
            <person name="Grigoriev I.V."/>
            <person name="Vilgalys R."/>
        </authorList>
    </citation>
    <scope>NUCLEOTIDE SEQUENCE</scope>
    <source>
        <strain evidence="2">PMI_201</strain>
    </source>
</reference>
<dbReference type="EMBL" id="JAJTJA010000015">
    <property type="protein sequence ID" value="KAH8689614.1"/>
    <property type="molecule type" value="Genomic_DNA"/>
</dbReference>
<dbReference type="GeneID" id="70249091"/>
<name>A0AAD4KE11_9EURO</name>
<keyword evidence="1" id="KW-0732">Signal</keyword>
<dbReference type="AlphaFoldDB" id="A0AAD4KE11"/>
<dbReference type="RefSeq" id="XP_046065968.1">
    <property type="nucleotide sequence ID" value="XM_046218804.1"/>
</dbReference>
<sequence>MHLHIITLTSLALLANASPIPGTQRHSTTLHPYHPPSSHHHPIRDLLITPGQLIAIAPTSTTCDNPPAPGECATAFHAAPRINEAFFTYAVFSPAEQAALISLMAFETLDFKYNRNHFPGVPGQGTRNMQSPAFNKQYALSIPEIRGKVSDDVAANLDLLLSNERWDFGSAAWFLVSQCTEDQRRDLQSGSEQGWEAYISGCVGTTVTDARREYWTRAIEVLDVNS</sequence>
<protein>
    <submittedName>
        <fullName evidence="2">Uncharacterized protein</fullName>
    </submittedName>
</protein>
<organism evidence="2 3">
    <name type="scientific">Talaromyces proteolyticus</name>
    <dbReference type="NCBI Taxonomy" id="1131652"/>
    <lineage>
        <taxon>Eukaryota</taxon>
        <taxon>Fungi</taxon>
        <taxon>Dikarya</taxon>
        <taxon>Ascomycota</taxon>
        <taxon>Pezizomycotina</taxon>
        <taxon>Eurotiomycetes</taxon>
        <taxon>Eurotiomycetidae</taxon>
        <taxon>Eurotiales</taxon>
        <taxon>Trichocomaceae</taxon>
        <taxon>Talaromyces</taxon>
        <taxon>Talaromyces sect. Bacilispori</taxon>
    </lineage>
</organism>
<keyword evidence="3" id="KW-1185">Reference proteome</keyword>
<proteinExistence type="predicted"/>
<comment type="caution">
    <text evidence="2">The sequence shown here is derived from an EMBL/GenBank/DDBJ whole genome shotgun (WGS) entry which is preliminary data.</text>
</comment>